<reference evidence="10 11" key="2">
    <citation type="submission" date="2024-05" db="EMBL/GenBank/DDBJ databases">
        <authorList>
            <person name="Chen Y."/>
            <person name="Shah S."/>
            <person name="Dougan E. K."/>
            <person name="Thang M."/>
            <person name="Chan C."/>
        </authorList>
    </citation>
    <scope>NUCLEOTIDE SEQUENCE [LARGE SCALE GENOMIC DNA]</scope>
</reference>
<dbReference type="SMART" id="SM00356">
    <property type="entry name" value="ZnF_C3H1"/>
    <property type="match status" value="3"/>
</dbReference>
<evidence type="ECO:0000256" key="3">
    <source>
        <dbReference type="ARBA" id="ARBA00022833"/>
    </source>
</evidence>
<evidence type="ECO:0000259" key="8">
    <source>
        <dbReference type="PROSITE" id="PS50103"/>
    </source>
</evidence>
<evidence type="ECO:0000313" key="11">
    <source>
        <dbReference type="Proteomes" id="UP001152797"/>
    </source>
</evidence>
<evidence type="ECO:0000256" key="1">
    <source>
        <dbReference type="ARBA" id="ARBA00022723"/>
    </source>
</evidence>
<evidence type="ECO:0000256" key="5">
    <source>
        <dbReference type="PROSITE-ProRule" id="PRU00723"/>
    </source>
</evidence>
<dbReference type="InterPro" id="IPR000719">
    <property type="entry name" value="Prot_kinase_dom"/>
</dbReference>
<comment type="caution">
    <text evidence="9">The sequence shown here is derived from an EMBL/GenBank/DDBJ whole genome shotgun (WGS) entry which is preliminary data.</text>
</comment>
<feature type="domain" description="C3H1-type" evidence="8">
    <location>
        <begin position="376"/>
        <end position="404"/>
    </location>
</feature>
<dbReference type="GO" id="GO:0004672">
    <property type="term" value="F:protein kinase activity"/>
    <property type="evidence" value="ECO:0007669"/>
    <property type="project" value="InterPro"/>
</dbReference>
<dbReference type="GO" id="GO:0016491">
    <property type="term" value="F:oxidoreductase activity"/>
    <property type="evidence" value="ECO:0007669"/>
    <property type="project" value="InterPro"/>
</dbReference>
<evidence type="ECO:0000313" key="9">
    <source>
        <dbReference type="EMBL" id="CAI3987987.1"/>
    </source>
</evidence>
<evidence type="ECO:0000313" key="10">
    <source>
        <dbReference type="EMBL" id="CAL4775299.1"/>
    </source>
</evidence>
<dbReference type="SMART" id="SM00220">
    <property type="entry name" value="S_TKc"/>
    <property type="match status" value="1"/>
</dbReference>
<dbReference type="PANTHER" id="PTHR34598:SF3">
    <property type="entry name" value="OXIDOREDUCTASE AN1597"/>
    <property type="match status" value="1"/>
</dbReference>
<dbReference type="SUPFAM" id="SSF90229">
    <property type="entry name" value="CCCH zinc finger"/>
    <property type="match status" value="1"/>
</dbReference>
<sequence>MPRVLFAPVFAPPCVAVSRWLQHKSALRCDDAHGTHFASVDAVDVRFVEAKFMGLHKKGFVEPGVWHPVTLWPPLTFRTVWDTGRYFLNLRRPHVVVKVLNARDQERLEGLSKRDFFEKHGFVLLQKKTAMSAEDWMQCAPKTLDLSNFTGIGMPKIETPVSRIYAKEVEEMVRELMPEAKEVELDPLCARRGPGTKNPTYSFAVHQDYGLTAEDWPLMDNGFKSRFDEPTVKGFMAVNFWRPVAPMKGPVKKAPLAVCDPGSVKLEDCIGIHIKWDDLGYVKMLGLAHDDEQRWFYYPDMTQDEVLVFKSFQYFKSQAGRPELKTCFHTAFEDPSAPRDAEPRQSAEYRVHRWYGFGALTTMALSSLLNDKSLARFRTKPCERLVAKGHCSFGDRCQYSHASLPRRNPKKYIYSSELCGFSKCHQGDLCQFAHTQEEQLYHPEFYKTKFCEMSTNCREYYCPYAHTSQEKKNKAELLTPGAVPKNADAPRNAGAEEAGPPPPVPVAAPEGWWFVGDQRLDRRVEHGRKDLLVSSKGEVVKNFYGLGHSITGGYVRRAQILESGGSTFCVARLLSTSRGDATVANQVIKDIRRWIAHCHSSVQMIRRTVATTVVALPADLRCLDVVVKGLGSSSAGLQYHWGTTSLLAKWFQQITSDVANLHSTLRISHLSLGPCSVFLDPGTNEMQMGDFLGKVQFQRNAQSGFSTKDDEWAMWYPAEVQKRIAQEGNLVPGSSKKREDAEIMDEYAVDAWQLGVLAFFLLTGEHPFGASNQPTVVCGNITTHRVAHWNQLEDFPLWADLIGRLLSHDPADRLKVSEAERDGHPIVSAKCLLLSWRNNFSSAERA</sequence>
<dbReference type="Pfam" id="PF00642">
    <property type="entry name" value="zf-CCCH"/>
    <property type="match status" value="1"/>
</dbReference>
<dbReference type="SUPFAM" id="SSF56112">
    <property type="entry name" value="Protein kinase-like (PK-like)"/>
    <property type="match status" value="1"/>
</dbReference>
<dbReference type="GO" id="GO:0005524">
    <property type="term" value="F:ATP binding"/>
    <property type="evidence" value="ECO:0007669"/>
    <property type="project" value="InterPro"/>
</dbReference>
<dbReference type="PROSITE" id="PS50011">
    <property type="entry name" value="PROTEIN_KINASE_DOM"/>
    <property type="match status" value="1"/>
</dbReference>
<keyword evidence="3 5" id="KW-0862">Zinc</keyword>
<keyword evidence="2 5" id="KW-0863">Zinc-finger</keyword>
<reference evidence="9" key="1">
    <citation type="submission" date="2022-10" db="EMBL/GenBank/DDBJ databases">
        <authorList>
            <person name="Chen Y."/>
            <person name="Dougan E. K."/>
            <person name="Chan C."/>
            <person name="Rhodes N."/>
            <person name="Thang M."/>
        </authorList>
    </citation>
    <scope>NUCLEOTIDE SEQUENCE</scope>
</reference>
<dbReference type="InterPro" id="IPR011009">
    <property type="entry name" value="Kinase-like_dom_sf"/>
</dbReference>
<proteinExistence type="inferred from homology"/>
<evidence type="ECO:0000256" key="4">
    <source>
        <dbReference type="ARBA" id="ARBA00023604"/>
    </source>
</evidence>
<keyword evidence="1 5" id="KW-0479">Metal-binding</keyword>
<protein>
    <submittedName>
        <fullName evidence="9">Uncharacterized protein</fullName>
    </submittedName>
</protein>
<dbReference type="EMBL" id="CAMXCT020001224">
    <property type="protein sequence ID" value="CAL1141362.1"/>
    <property type="molecule type" value="Genomic_DNA"/>
</dbReference>
<feature type="zinc finger region" description="C3H1-type" evidence="5">
    <location>
        <begin position="376"/>
        <end position="404"/>
    </location>
</feature>
<name>A0A9P1CB99_9DINO</name>
<dbReference type="EMBL" id="CAMXCT010001224">
    <property type="protein sequence ID" value="CAI3987987.1"/>
    <property type="molecule type" value="Genomic_DNA"/>
</dbReference>
<dbReference type="EMBL" id="CAMXCT030001224">
    <property type="protein sequence ID" value="CAL4775299.1"/>
    <property type="molecule type" value="Genomic_DNA"/>
</dbReference>
<dbReference type="GO" id="GO:0008270">
    <property type="term" value="F:zinc ion binding"/>
    <property type="evidence" value="ECO:0007669"/>
    <property type="project" value="UniProtKB-KW"/>
</dbReference>
<dbReference type="PANTHER" id="PTHR34598">
    <property type="entry name" value="BLL6449 PROTEIN"/>
    <property type="match status" value="1"/>
</dbReference>
<gene>
    <name evidence="9" type="ORF">C1SCF055_LOCUS15221</name>
</gene>
<evidence type="ECO:0000259" key="7">
    <source>
        <dbReference type="PROSITE" id="PS50011"/>
    </source>
</evidence>
<feature type="region of interest" description="Disordered" evidence="6">
    <location>
        <begin position="481"/>
        <end position="503"/>
    </location>
</feature>
<organism evidence="9">
    <name type="scientific">Cladocopium goreaui</name>
    <dbReference type="NCBI Taxonomy" id="2562237"/>
    <lineage>
        <taxon>Eukaryota</taxon>
        <taxon>Sar</taxon>
        <taxon>Alveolata</taxon>
        <taxon>Dinophyceae</taxon>
        <taxon>Suessiales</taxon>
        <taxon>Symbiodiniaceae</taxon>
        <taxon>Cladocopium</taxon>
    </lineage>
</organism>
<keyword evidence="11" id="KW-1185">Reference proteome</keyword>
<dbReference type="Gene3D" id="4.10.1000.10">
    <property type="entry name" value="Zinc finger, CCCH-type"/>
    <property type="match status" value="1"/>
</dbReference>
<evidence type="ECO:0000256" key="2">
    <source>
        <dbReference type="ARBA" id="ARBA00022771"/>
    </source>
</evidence>
<comment type="similarity">
    <text evidence="4">Belongs to the asaB hydroxylase/desaturase family.</text>
</comment>
<dbReference type="InterPro" id="IPR000571">
    <property type="entry name" value="Znf_CCCH"/>
</dbReference>
<dbReference type="Gene3D" id="1.10.510.10">
    <property type="entry name" value="Transferase(Phosphotransferase) domain 1"/>
    <property type="match status" value="1"/>
</dbReference>
<feature type="domain" description="Protein kinase" evidence="7">
    <location>
        <begin position="540"/>
        <end position="827"/>
    </location>
</feature>
<dbReference type="InterPro" id="IPR044053">
    <property type="entry name" value="AsaB-like"/>
</dbReference>
<dbReference type="OrthoDB" id="412788at2759"/>
<dbReference type="InterPro" id="IPR036855">
    <property type="entry name" value="Znf_CCCH_sf"/>
</dbReference>
<evidence type="ECO:0000256" key="6">
    <source>
        <dbReference type="SAM" id="MobiDB-lite"/>
    </source>
</evidence>
<dbReference type="AlphaFoldDB" id="A0A9P1CB99"/>
<dbReference type="NCBIfam" id="NF041278">
    <property type="entry name" value="CmcJ_NvfI_EfuI"/>
    <property type="match status" value="1"/>
</dbReference>
<dbReference type="Proteomes" id="UP001152797">
    <property type="component" value="Unassembled WGS sequence"/>
</dbReference>
<accession>A0A9P1CB99</accession>
<dbReference type="PROSITE" id="PS50103">
    <property type="entry name" value="ZF_C3H1"/>
    <property type="match status" value="1"/>
</dbReference>